<proteinExistence type="predicted"/>
<evidence type="ECO:0000256" key="1">
    <source>
        <dbReference type="SAM" id="MobiDB-lite"/>
    </source>
</evidence>
<accession>A0A1F7IMN2</accession>
<evidence type="ECO:0000313" key="2">
    <source>
        <dbReference type="EMBL" id="OGK44627.1"/>
    </source>
</evidence>
<gene>
    <name evidence="2" type="ORF">A3B40_02790</name>
</gene>
<reference evidence="2 3" key="1">
    <citation type="journal article" date="2016" name="Nat. Commun.">
        <title>Thousands of microbial genomes shed light on interconnected biogeochemical processes in an aquifer system.</title>
        <authorList>
            <person name="Anantharaman K."/>
            <person name="Brown C.T."/>
            <person name="Hug L.A."/>
            <person name="Sharon I."/>
            <person name="Castelle C.J."/>
            <person name="Probst A.J."/>
            <person name="Thomas B.C."/>
            <person name="Singh A."/>
            <person name="Wilkins M.J."/>
            <person name="Karaoz U."/>
            <person name="Brodie E.L."/>
            <person name="Williams K.H."/>
            <person name="Hubbard S.S."/>
            <person name="Banfield J.F."/>
        </authorList>
    </citation>
    <scope>NUCLEOTIDE SEQUENCE [LARGE SCALE GENOMIC DNA]</scope>
</reference>
<feature type="compositionally biased region" description="Polar residues" evidence="1">
    <location>
        <begin position="20"/>
        <end position="29"/>
    </location>
</feature>
<dbReference type="Proteomes" id="UP000178040">
    <property type="component" value="Unassembled WGS sequence"/>
</dbReference>
<organism evidence="2 3">
    <name type="scientific">Candidatus Roizmanbacteria bacterium RIFCSPLOWO2_01_FULL_37_16</name>
    <dbReference type="NCBI Taxonomy" id="1802058"/>
    <lineage>
        <taxon>Bacteria</taxon>
        <taxon>Candidatus Roizmaniibacteriota</taxon>
    </lineage>
</organism>
<sequence>MPQNFSQINDLIKKLKTPHSVPQSGTSRGTAKEAEPIPTTKEKYEIKEAVEHQVEEEVKPFIQPRAETIELPPDLKKMGLQPATTTQFPSYQNIKLPISDDKIITGLQQPLTSSIRWLATLALYLLKQVHLTLKVIHGKVIRVVRS</sequence>
<dbReference type="AlphaFoldDB" id="A0A1F7IMN2"/>
<protein>
    <submittedName>
        <fullName evidence="2">Uncharacterized protein</fullName>
    </submittedName>
</protein>
<comment type="caution">
    <text evidence="2">The sequence shown here is derived from an EMBL/GenBank/DDBJ whole genome shotgun (WGS) entry which is preliminary data.</text>
</comment>
<feature type="compositionally biased region" description="Basic and acidic residues" evidence="1">
    <location>
        <begin position="30"/>
        <end position="41"/>
    </location>
</feature>
<evidence type="ECO:0000313" key="3">
    <source>
        <dbReference type="Proteomes" id="UP000178040"/>
    </source>
</evidence>
<name>A0A1F7IMN2_9BACT</name>
<dbReference type="EMBL" id="MGAI01000025">
    <property type="protein sequence ID" value="OGK44627.1"/>
    <property type="molecule type" value="Genomic_DNA"/>
</dbReference>
<feature type="region of interest" description="Disordered" evidence="1">
    <location>
        <begin position="1"/>
        <end position="41"/>
    </location>
</feature>